<proteinExistence type="predicted"/>
<feature type="compositionally biased region" description="Acidic residues" evidence="1">
    <location>
        <begin position="174"/>
        <end position="188"/>
    </location>
</feature>
<gene>
    <name evidence="3" type="ORF">CALCODRAFT_485683</name>
</gene>
<feature type="compositionally biased region" description="Basic and acidic residues" evidence="1">
    <location>
        <begin position="426"/>
        <end position="439"/>
    </location>
</feature>
<accession>A0A165E8I1</accession>
<feature type="domain" description="DUF6532" evidence="2">
    <location>
        <begin position="3"/>
        <end position="124"/>
    </location>
</feature>
<evidence type="ECO:0000259" key="2">
    <source>
        <dbReference type="Pfam" id="PF20149"/>
    </source>
</evidence>
<sequence>MKAEEAVHAYFIIPHGTHKKGIAEAIQWLIGTEERPNYRFIYANVEVLNEEVELDGMFLHEAIIYVAGHCFYNKPRATGDAVALPNFFTPFPSEGIMAICTALFHALSEWQSGQKEPIQFQASRKNKLAKRILRKNFRMFRKDDPETCKTSQTTVATKARALMDKSNAGHAVEEDPDEEGSIADDDPEPSQSFHGPQRRELYQEMDEEWAASFESLQKAREEAREREALMQRMFTLVLVTKNGKHIFPSMKATASSSGLSTQVDEWDSRVEDDLKAELGDSFTGLRGIRLFNPDEDCWSTYLPDTIRKVKKDERVLGRMPGVPDNNTDLAEEVKKITASNVVNERRGAKRRRAVSPPSAPCSPVSSPFPGQGEEAESDDELPLPRADPTPPRQRPVVVIDLTGTTPSRRPAEVPTQRGRQSTLLEQLDKGSPRTEDPWKDWPGTRTYQEIKSETEEIEKKRRGQNMSWRDAFRAVYGFEGVYISIMAKKADRPRKVFVDSAKDMLSLMDSIAEGKEEQTKAKVEKRKEVIRQIKQRDPKLPRPQDLKLKEAKVLAATRVKEKKKQNKELRQPKEESAGKGKVDKPKAKDVRKKVSFG</sequence>
<dbReference type="Pfam" id="PF20149">
    <property type="entry name" value="DUF6532"/>
    <property type="match status" value="1"/>
</dbReference>
<evidence type="ECO:0000256" key="1">
    <source>
        <dbReference type="SAM" id="MobiDB-lite"/>
    </source>
</evidence>
<evidence type="ECO:0000313" key="4">
    <source>
        <dbReference type="Proteomes" id="UP000076842"/>
    </source>
</evidence>
<evidence type="ECO:0000313" key="3">
    <source>
        <dbReference type="EMBL" id="KZT54319.1"/>
    </source>
</evidence>
<protein>
    <recommendedName>
        <fullName evidence="2">DUF6532 domain-containing protein</fullName>
    </recommendedName>
</protein>
<organism evidence="3 4">
    <name type="scientific">Calocera cornea HHB12733</name>
    <dbReference type="NCBI Taxonomy" id="1353952"/>
    <lineage>
        <taxon>Eukaryota</taxon>
        <taxon>Fungi</taxon>
        <taxon>Dikarya</taxon>
        <taxon>Basidiomycota</taxon>
        <taxon>Agaricomycotina</taxon>
        <taxon>Dacrymycetes</taxon>
        <taxon>Dacrymycetales</taxon>
        <taxon>Dacrymycetaceae</taxon>
        <taxon>Calocera</taxon>
    </lineage>
</organism>
<dbReference type="InParanoid" id="A0A165E8I1"/>
<dbReference type="OrthoDB" id="3257342at2759"/>
<name>A0A165E8I1_9BASI</name>
<reference evidence="3 4" key="1">
    <citation type="journal article" date="2016" name="Mol. Biol. Evol.">
        <title>Comparative Genomics of Early-Diverging Mushroom-Forming Fungi Provides Insights into the Origins of Lignocellulose Decay Capabilities.</title>
        <authorList>
            <person name="Nagy L.G."/>
            <person name="Riley R."/>
            <person name="Tritt A."/>
            <person name="Adam C."/>
            <person name="Daum C."/>
            <person name="Floudas D."/>
            <person name="Sun H."/>
            <person name="Yadav J.S."/>
            <person name="Pangilinan J."/>
            <person name="Larsson K.H."/>
            <person name="Matsuura K."/>
            <person name="Barry K."/>
            <person name="Labutti K."/>
            <person name="Kuo R."/>
            <person name="Ohm R.A."/>
            <person name="Bhattacharya S.S."/>
            <person name="Shirouzu T."/>
            <person name="Yoshinaga Y."/>
            <person name="Martin F.M."/>
            <person name="Grigoriev I.V."/>
            <person name="Hibbett D.S."/>
        </authorList>
    </citation>
    <scope>NUCLEOTIDE SEQUENCE [LARGE SCALE GENOMIC DNA]</scope>
    <source>
        <strain evidence="3 4">HHB12733</strain>
    </source>
</reference>
<feature type="region of interest" description="Disordered" evidence="1">
    <location>
        <begin position="557"/>
        <end position="597"/>
    </location>
</feature>
<dbReference type="InterPro" id="IPR045341">
    <property type="entry name" value="DUF6532"/>
</dbReference>
<keyword evidence="4" id="KW-1185">Reference proteome</keyword>
<dbReference type="EMBL" id="KV424017">
    <property type="protein sequence ID" value="KZT54319.1"/>
    <property type="molecule type" value="Genomic_DNA"/>
</dbReference>
<feature type="region of interest" description="Disordered" evidence="1">
    <location>
        <begin position="341"/>
        <end position="443"/>
    </location>
</feature>
<feature type="region of interest" description="Disordered" evidence="1">
    <location>
        <begin position="165"/>
        <end position="195"/>
    </location>
</feature>
<feature type="compositionally biased region" description="Basic and acidic residues" evidence="1">
    <location>
        <begin position="566"/>
        <end position="588"/>
    </location>
</feature>
<dbReference type="AlphaFoldDB" id="A0A165E8I1"/>
<dbReference type="Proteomes" id="UP000076842">
    <property type="component" value="Unassembled WGS sequence"/>
</dbReference>